<dbReference type="SUPFAM" id="SSF58113">
    <property type="entry name" value="Apolipoprotein A-I"/>
    <property type="match status" value="1"/>
</dbReference>
<dbReference type="RefSeq" id="WP_345971958.1">
    <property type="nucleotide sequence ID" value="NZ_CP147920.1"/>
</dbReference>
<keyword evidence="4" id="KW-1185">Reference proteome</keyword>
<reference evidence="3 4" key="1">
    <citation type="submission" date="2024-03" db="EMBL/GenBank/DDBJ databases">
        <title>Sulfurimonas sp. HSL3-1.</title>
        <authorList>
            <person name="Wang S."/>
        </authorList>
    </citation>
    <scope>NUCLEOTIDE SEQUENCE [LARGE SCALE GENOMIC DNA]</scope>
    <source>
        <strain evidence="3 4">HSL3-1</strain>
    </source>
</reference>
<protein>
    <recommendedName>
        <fullName evidence="5">DUF4878 domain-containing protein</fullName>
    </recommendedName>
</protein>
<organism evidence="3 4">
    <name type="scientific">Sulfurimonas diazotrophicus</name>
    <dbReference type="NCBI Taxonomy" id="3131939"/>
    <lineage>
        <taxon>Bacteria</taxon>
        <taxon>Pseudomonadati</taxon>
        <taxon>Campylobacterota</taxon>
        <taxon>Epsilonproteobacteria</taxon>
        <taxon>Campylobacterales</taxon>
        <taxon>Sulfurimonadaceae</taxon>
        <taxon>Sulfurimonas</taxon>
    </lineage>
</organism>
<keyword evidence="2" id="KW-0732">Signal</keyword>
<feature type="region of interest" description="Disordered" evidence="1">
    <location>
        <begin position="217"/>
        <end position="241"/>
    </location>
</feature>
<accession>A0ABZ3H9S5</accession>
<name>A0ABZ3H9S5_9BACT</name>
<evidence type="ECO:0000313" key="4">
    <source>
        <dbReference type="Proteomes" id="UP001447842"/>
    </source>
</evidence>
<evidence type="ECO:0008006" key="5">
    <source>
        <dbReference type="Google" id="ProtNLM"/>
    </source>
</evidence>
<evidence type="ECO:0000313" key="3">
    <source>
        <dbReference type="EMBL" id="XAU14152.1"/>
    </source>
</evidence>
<feature type="signal peptide" evidence="2">
    <location>
        <begin position="1"/>
        <end position="22"/>
    </location>
</feature>
<evidence type="ECO:0000256" key="1">
    <source>
        <dbReference type="SAM" id="MobiDB-lite"/>
    </source>
</evidence>
<feature type="chain" id="PRO_5046843037" description="DUF4878 domain-containing protein" evidence="2">
    <location>
        <begin position="23"/>
        <end position="293"/>
    </location>
</feature>
<dbReference type="Proteomes" id="UP001447842">
    <property type="component" value="Chromosome"/>
</dbReference>
<evidence type="ECO:0000256" key="2">
    <source>
        <dbReference type="SAM" id="SignalP"/>
    </source>
</evidence>
<dbReference type="EMBL" id="CP147920">
    <property type="protein sequence ID" value="XAU14152.1"/>
    <property type="molecule type" value="Genomic_DNA"/>
</dbReference>
<gene>
    <name evidence="3" type="ORF">WCY31_07770</name>
</gene>
<dbReference type="Gene3D" id="1.20.120.20">
    <property type="entry name" value="Apolipoprotein"/>
    <property type="match status" value="1"/>
</dbReference>
<dbReference type="PROSITE" id="PS51257">
    <property type="entry name" value="PROKAR_LIPOPROTEIN"/>
    <property type="match status" value="1"/>
</dbReference>
<sequence>MQTFFLRLSLSITMLFALTACFEPETPQEAAAAFWSAVERNDAGGAVRYSTLEDEAAFDAFGHSWQGAEATVEKVLIEGRAAQIVSRITAPEGSDLPATVTTYLVQRDETWLVDYARTAEGMRGNALTALFAELTKITQDLAGRLNSASGDLQRQLETMRGQMDAYADTLNRQMSESIGRYGSVLRERIDELAASARDALDANGEQLTPQEQQTLDDVAGEMERQSDTLSEPDADNVTEGTEKALAAQQKLLMLDEETLERYQRQWIEWRDRFEQEAKAFFDALNAELRKQKE</sequence>
<proteinExistence type="predicted"/>